<proteinExistence type="predicted"/>
<dbReference type="AlphaFoldDB" id="A0A1I7WSQ7"/>
<dbReference type="PANTHER" id="PTHR10983:SF14">
    <property type="entry name" value="1-ACYL-SN-GLYCEROL-3-PHOSPHATE ACYLTRANSFERASE ACL-12-RELATED"/>
    <property type="match status" value="1"/>
</dbReference>
<reference evidence="2" key="1">
    <citation type="submission" date="2016-11" db="UniProtKB">
        <authorList>
            <consortium name="WormBaseParasite"/>
        </authorList>
    </citation>
    <scope>IDENTIFICATION</scope>
</reference>
<keyword evidence="1" id="KW-1185">Reference proteome</keyword>
<evidence type="ECO:0000313" key="2">
    <source>
        <dbReference type="WBParaSite" id="Hba_08216"/>
    </source>
</evidence>
<dbReference type="GO" id="GO:0036149">
    <property type="term" value="P:phosphatidylinositol acyl-chain remodeling"/>
    <property type="evidence" value="ECO:0007669"/>
    <property type="project" value="TreeGrafter"/>
</dbReference>
<evidence type="ECO:0000313" key="1">
    <source>
        <dbReference type="Proteomes" id="UP000095283"/>
    </source>
</evidence>
<name>A0A1I7WSQ7_HETBA</name>
<protein>
    <submittedName>
        <fullName evidence="2">Amidohydro-rel domain-containing protein</fullName>
    </submittedName>
</protein>
<organism evidence="1 2">
    <name type="scientific">Heterorhabditis bacteriophora</name>
    <name type="common">Entomopathogenic nematode worm</name>
    <dbReference type="NCBI Taxonomy" id="37862"/>
    <lineage>
        <taxon>Eukaryota</taxon>
        <taxon>Metazoa</taxon>
        <taxon>Ecdysozoa</taxon>
        <taxon>Nematoda</taxon>
        <taxon>Chromadorea</taxon>
        <taxon>Rhabditida</taxon>
        <taxon>Rhabditina</taxon>
        <taxon>Rhabditomorpha</taxon>
        <taxon>Strongyloidea</taxon>
        <taxon>Heterorhabditidae</taxon>
        <taxon>Heterorhabditis</taxon>
    </lineage>
</organism>
<sequence length="104" mass="11387">MYPEGSRLFLIKESCIRFAEKLGLQPLKHCAHPRTGAAHAVMDVLAPSQDDVNISRCGARPPVEYIIDATLGYAKGDVPNIGSIPFFPYVYLEASKEKDGGKHT</sequence>
<dbReference type="PANTHER" id="PTHR10983">
    <property type="entry name" value="1-ACYLGLYCEROL-3-PHOSPHATE ACYLTRANSFERASE-RELATED"/>
    <property type="match status" value="1"/>
</dbReference>
<dbReference type="GO" id="GO:0005783">
    <property type="term" value="C:endoplasmic reticulum"/>
    <property type="evidence" value="ECO:0007669"/>
    <property type="project" value="TreeGrafter"/>
</dbReference>
<accession>A0A1I7WSQ7</accession>
<dbReference type="WBParaSite" id="Hba_08216">
    <property type="protein sequence ID" value="Hba_08216"/>
    <property type="gene ID" value="Hba_08216"/>
</dbReference>
<dbReference type="GO" id="GO:0016746">
    <property type="term" value="F:acyltransferase activity"/>
    <property type="evidence" value="ECO:0007669"/>
    <property type="project" value="TreeGrafter"/>
</dbReference>
<dbReference type="Proteomes" id="UP000095283">
    <property type="component" value="Unplaced"/>
</dbReference>